<proteinExistence type="predicted"/>
<reference evidence="1" key="1">
    <citation type="submission" date="2019-11" db="EMBL/GenBank/DDBJ databases">
        <title>Nori genome reveals adaptations in red seaweeds to the harsh intertidal environment.</title>
        <authorList>
            <person name="Wang D."/>
            <person name="Mao Y."/>
        </authorList>
    </citation>
    <scope>NUCLEOTIDE SEQUENCE</scope>
    <source>
        <tissue evidence="1">Gametophyte</tissue>
    </source>
</reference>
<dbReference type="EMBL" id="CM020619">
    <property type="protein sequence ID" value="KAK1863352.1"/>
    <property type="molecule type" value="Genomic_DNA"/>
</dbReference>
<protein>
    <submittedName>
        <fullName evidence="1">Uncharacterized protein</fullName>
    </submittedName>
</protein>
<dbReference type="Proteomes" id="UP000798662">
    <property type="component" value="Chromosome 2"/>
</dbReference>
<keyword evidence="2" id="KW-1185">Reference proteome</keyword>
<comment type="caution">
    <text evidence="1">The sequence shown here is derived from an EMBL/GenBank/DDBJ whole genome shotgun (WGS) entry which is preliminary data.</text>
</comment>
<evidence type="ECO:0000313" key="1">
    <source>
        <dbReference type="EMBL" id="KAK1863352.1"/>
    </source>
</evidence>
<organism evidence="1 2">
    <name type="scientific">Pyropia yezoensis</name>
    <name type="common">Susabi-nori</name>
    <name type="synonym">Porphyra yezoensis</name>
    <dbReference type="NCBI Taxonomy" id="2788"/>
    <lineage>
        <taxon>Eukaryota</taxon>
        <taxon>Rhodophyta</taxon>
        <taxon>Bangiophyceae</taxon>
        <taxon>Bangiales</taxon>
        <taxon>Bangiaceae</taxon>
        <taxon>Pyropia</taxon>
    </lineage>
</organism>
<accession>A0ACC3C0M5</accession>
<sequence length="280" mass="30231">MGDAPRPPPGRTAPEPLFDFYSPETYKDYHGVLMVADDGTVAPWDGYDEQMHTMGLDETRDSSPTPSFCISAVDLPGIELSHESIAYLLRAESPSPSPPPLCGVPPPARGSSKRSRHMWHSEEATAVAVTVEHDLVNTVFAFDAVPAAASAAPTAHAGAAAAPARVKTALSQMDRQRKCRAEWNKRMEDLCTKLRAFPDGPKKVADVYKAAEKVLAAAKASWDASPDCIRDDTMPEKEKARRRSLRNTRARAEKKKAIETGLAKAIDEAKDAAAAAASRP</sequence>
<gene>
    <name evidence="1" type="ORF">I4F81_005910</name>
</gene>
<evidence type="ECO:0000313" key="2">
    <source>
        <dbReference type="Proteomes" id="UP000798662"/>
    </source>
</evidence>
<name>A0ACC3C0M5_PYRYE</name>